<dbReference type="OrthoDB" id="2538017at2759"/>
<feature type="compositionally biased region" description="Low complexity" evidence="1">
    <location>
        <begin position="1"/>
        <end position="22"/>
    </location>
</feature>
<feature type="compositionally biased region" description="Polar residues" evidence="1">
    <location>
        <begin position="28"/>
        <end position="37"/>
    </location>
</feature>
<evidence type="ECO:0000256" key="1">
    <source>
        <dbReference type="SAM" id="MobiDB-lite"/>
    </source>
</evidence>
<sequence length="364" mass="40015">FQFGVQPQQQPQLQQQQPQQQPAATGFSFPQATPQSQPGGGFQLGAPTSTAAPNVSLFGNTLGANQNKPAAAPTFGLGTPATPATSALPAATLGTGFSLQKPAATTAPATTAVNRASLKQIAKVTEDSEALKKMTMQLERTVNKNKALNRKLREDVARGIQDSEVVQRLAIDPRRGFPADNSLAFEYFKNMVDRFQQQSESLTALILGPNFSDGHMSTVQTQTHNRTRSQTHNETETQSRSQTDDETETHSRPRRSRRCDGGDAMEARINGRVYPDSAVGRCRHRYRWPSLLPIETKPTMAKVTDATRTDQISYESQYVRSFTLNDPYNISAVKTSMSKIGDSYNIKWISAKISTSGLEKLHWK</sequence>
<protein>
    <submittedName>
        <fullName evidence="2">Uncharacterized protein</fullName>
    </submittedName>
</protein>
<keyword evidence="3" id="KW-1185">Reference proteome</keyword>
<evidence type="ECO:0000313" key="2">
    <source>
        <dbReference type="EMBL" id="CAA9994296.1"/>
    </source>
</evidence>
<dbReference type="EMBL" id="CADCXU010001890">
    <property type="protein sequence ID" value="CAA9994296.1"/>
    <property type="molecule type" value="Genomic_DNA"/>
</dbReference>
<reference evidence="2 3" key="1">
    <citation type="submission" date="2020-02" db="EMBL/GenBank/DDBJ databases">
        <authorList>
            <person name="Ferguson B K."/>
        </authorList>
    </citation>
    <scope>NUCLEOTIDE SEQUENCE [LARGE SCALE GENOMIC DNA]</scope>
</reference>
<feature type="region of interest" description="Disordered" evidence="1">
    <location>
        <begin position="1"/>
        <end position="48"/>
    </location>
</feature>
<evidence type="ECO:0000313" key="3">
    <source>
        <dbReference type="Proteomes" id="UP000479000"/>
    </source>
</evidence>
<proteinExistence type="predicted"/>
<feature type="region of interest" description="Disordered" evidence="1">
    <location>
        <begin position="215"/>
        <end position="263"/>
    </location>
</feature>
<dbReference type="Proteomes" id="UP000479000">
    <property type="component" value="Unassembled WGS sequence"/>
</dbReference>
<gene>
    <name evidence="2" type="ORF">NTEN_LOCUS1112</name>
</gene>
<feature type="compositionally biased region" description="Polar residues" evidence="1">
    <location>
        <begin position="215"/>
        <end position="230"/>
    </location>
</feature>
<organism evidence="2 3">
    <name type="scientific">Nesidiocoris tenuis</name>
    <dbReference type="NCBI Taxonomy" id="355587"/>
    <lineage>
        <taxon>Eukaryota</taxon>
        <taxon>Metazoa</taxon>
        <taxon>Ecdysozoa</taxon>
        <taxon>Arthropoda</taxon>
        <taxon>Hexapoda</taxon>
        <taxon>Insecta</taxon>
        <taxon>Pterygota</taxon>
        <taxon>Neoptera</taxon>
        <taxon>Paraneoptera</taxon>
        <taxon>Hemiptera</taxon>
        <taxon>Heteroptera</taxon>
        <taxon>Panheteroptera</taxon>
        <taxon>Cimicomorpha</taxon>
        <taxon>Miridae</taxon>
        <taxon>Dicyphina</taxon>
        <taxon>Nesidiocoris</taxon>
    </lineage>
</organism>
<name>A0A6H5FXL2_9HEMI</name>
<feature type="non-terminal residue" evidence="2">
    <location>
        <position position="1"/>
    </location>
</feature>
<accession>A0A6H5FXL2</accession>
<dbReference type="AlphaFoldDB" id="A0A6H5FXL2"/>